<protein>
    <submittedName>
        <fullName evidence="3">Uncharacterized protein</fullName>
    </submittedName>
</protein>
<feature type="transmembrane region" description="Helical" evidence="2">
    <location>
        <begin position="206"/>
        <end position="228"/>
    </location>
</feature>
<feature type="compositionally biased region" description="Pro residues" evidence="1">
    <location>
        <begin position="169"/>
        <end position="203"/>
    </location>
</feature>
<feature type="transmembrane region" description="Helical" evidence="2">
    <location>
        <begin position="108"/>
        <end position="128"/>
    </location>
</feature>
<keyword evidence="2" id="KW-0472">Membrane</keyword>
<sequence length="338" mass="35951">MSEGAPAAPAATPVRRLGALFRAVVAPTSFVSALIYYFGYWHVYWFFAYFGVNSTVLDFGTLDYLMRSIDAIFIPMVIVAAAGLAAFWGHDLLRTRIAAGPEVRLLRYALPAVAATGLLLALGGVYSVVERRFFLNHHLVAAPLSLASGVILLAYALHLHRSVTRAAPPGGPAPPGSTDPPPEGTDPPPDGEDPPPPPSPAPRPEWAALAEWAVVFVLIGLGLIWAANDYAAAVGRGRAQQLVDELPHSDTTVLYSEHGLSLTAPGVRETHCGDADSAYHYRYDGLVLILQSGDQYVLIPQDWTLSTGVAVVLPRSDAVRLEFAPYGSGVSTGSSPTC</sequence>
<feature type="transmembrane region" description="Helical" evidence="2">
    <location>
        <begin position="69"/>
        <end position="88"/>
    </location>
</feature>
<name>A0AAU2UYW2_9ACTN</name>
<proteinExistence type="predicted"/>
<reference evidence="3" key="1">
    <citation type="submission" date="2022-10" db="EMBL/GenBank/DDBJ databases">
        <title>The complete genomes of actinobacterial strains from the NBC collection.</title>
        <authorList>
            <person name="Joergensen T.S."/>
            <person name="Alvarez Arevalo M."/>
            <person name="Sterndorff E.B."/>
            <person name="Faurdal D."/>
            <person name="Vuksanovic O."/>
            <person name="Mourched A.-S."/>
            <person name="Charusanti P."/>
            <person name="Shaw S."/>
            <person name="Blin K."/>
            <person name="Weber T."/>
        </authorList>
    </citation>
    <scope>NUCLEOTIDE SEQUENCE</scope>
    <source>
        <strain evidence="3">NBC_00003</strain>
    </source>
</reference>
<accession>A0AAU2UYW2</accession>
<feature type="region of interest" description="Disordered" evidence="1">
    <location>
        <begin position="166"/>
        <end position="203"/>
    </location>
</feature>
<keyword evidence="2" id="KW-0812">Transmembrane</keyword>
<dbReference type="EMBL" id="CP108318">
    <property type="protein sequence ID" value="WTW60281.1"/>
    <property type="molecule type" value="Genomic_DNA"/>
</dbReference>
<gene>
    <name evidence="3" type="ORF">OG549_06285</name>
</gene>
<evidence type="ECO:0000256" key="1">
    <source>
        <dbReference type="SAM" id="MobiDB-lite"/>
    </source>
</evidence>
<keyword evidence="2" id="KW-1133">Transmembrane helix</keyword>
<organism evidence="3">
    <name type="scientific">Streptomyces sp. NBC_00003</name>
    <dbReference type="NCBI Taxonomy" id="2903608"/>
    <lineage>
        <taxon>Bacteria</taxon>
        <taxon>Bacillati</taxon>
        <taxon>Actinomycetota</taxon>
        <taxon>Actinomycetes</taxon>
        <taxon>Kitasatosporales</taxon>
        <taxon>Streptomycetaceae</taxon>
        <taxon>Streptomyces</taxon>
    </lineage>
</organism>
<evidence type="ECO:0000313" key="3">
    <source>
        <dbReference type="EMBL" id="WTW60281.1"/>
    </source>
</evidence>
<dbReference type="AlphaFoldDB" id="A0AAU2UYW2"/>
<feature type="transmembrane region" description="Helical" evidence="2">
    <location>
        <begin position="140"/>
        <end position="158"/>
    </location>
</feature>
<evidence type="ECO:0000256" key="2">
    <source>
        <dbReference type="SAM" id="Phobius"/>
    </source>
</evidence>